<evidence type="ECO:0000256" key="1">
    <source>
        <dbReference type="ARBA" id="ARBA00000686"/>
    </source>
</evidence>
<comment type="cofactor">
    <cofactor evidence="25">
        <name>Zn(2+)</name>
        <dbReference type="ChEBI" id="CHEBI:29105"/>
    </cofactor>
    <text evidence="25">Binds one Zn(2+) ion per subunit.</text>
</comment>
<dbReference type="RefSeq" id="XP_031572438.1">
    <property type="nucleotide sequence ID" value="XM_031716578.1"/>
</dbReference>
<feature type="compositionally biased region" description="Polar residues" evidence="28">
    <location>
        <begin position="332"/>
        <end position="352"/>
    </location>
</feature>
<evidence type="ECO:0000256" key="2">
    <source>
        <dbReference type="ARBA" id="ARBA00004532"/>
    </source>
</evidence>
<dbReference type="CDD" id="cd00109">
    <property type="entry name" value="Kunitz-type"/>
    <property type="match status" value="1"/>
</dbReference>
<comment type="catalytic activity">
    <reaction evidence="23">
        <text>a [peptide]-C-terminal glycine + 2 L-ascorbate + O2 = a [peptide]-C-terminal (2S)-2-hydroxyglycine + 2 monodehydro-L-ascorbate radical + H2O</text>
        <dbReference type="Rhea" id="RHEA:21452"/>
        <dbReference type="Rhea" id="RHEA-COMP:13486"/>
        <dbReference type="Rhea" id="RHEA-COMP:15321"/>
        <dbReference type="ChEBI" id="CHEBI:15377"/>
        <dbReference type="ChEBI" id="CHEBI:15379"/>
        <dbReference type="ChEBI" id="CHEBI:38290"/>
        <dbReference type="ChEBI" id="CHEBI:59513"/>
        <dbReference type="ChEBI" id="CHEBI:137000"/>
        <dbReference type="ChEBI" id="CHEBI:142768"/>
        <dbReference type="EC" id="1.14.17.3"/>
    </reaction>
</comment>
<comment type="catalytic activity">
    <reaction evidence="1">
        <text>a [peptide]-C-terminal (2S)-2-hydroxyglycine = a [peptide]-C-terminal amide + glyoxylate</text>
        <dbReference type="Rhea" id="RHEA:20924"/>
        <dbReference type="Rhea" id="RHEA-COMP:13485"/>
        <dbReference type="Rhea" id="RHEA-COMP:15321"/>
        <dbReference type="ChEBI" id="CHEBI:36655"/>
        <dbReference type="ChEBI" id="CHEBI:137001"/>
        <dbReference type="ChEBI" id="CHEBI:142768"/>
        <dbReference type="EC" id="4.3.2.5"/>
    </reaction>
</comment>
<dbReference type="Gene3D" id="2.60.120.310">
    <property type="entry name" value="Copper type II, ascorbate-dependent monooxygenase, N-terminal domain"/>
    <property type="match status" value="1"/>
</dbReference>
<dbReference type="Pfam" id="PF03712">
    <property type="entry name" value="Cu2_monoox_C"/>
    <property type="match status" value="1"/>
</dbReference>
<evidence type="ECO:0000256" key="26">
    <source>
        <dbReference type="PIRSR" id="PIRSR600720-3"/>
    </source>
</evidence>
<keyword evidence="14" id="KW-0722">Serine protease inhibitor</keyword>
<dbReference type="GO" id="GO:0004867">
    <property type="term" value="F:serine-type endopeptidase inhibitor activity"/>
    <property type="evidence" value="ECO:0007669"/>
    <property type="project" value="UniProtKB-KW"/>
</dbReference>
<keyword evidence="18 26" id="KW-1015">Disulfide bond</keyword>
<dbReference type="InParanoid" id="A0A6P8J304"/>
<evidence type="ECO:0000256" key="28">
    <source>
        <dbReference type="SAM" id="MobiDB-lite"/>
    </source>
</evidence>
<dbReference type="InterPro" id="IPR020901">
    <property type="entry name" value="Prtase_inh_Kunz-CS"/>
</dbReference>
<comment type="similarity">
    <text evidence="7">Belongs to the copper type II ascorbate-dependent monooxygenase family.</text>
</comment>
<dbReference type="InterPro" id="IPR036880">
    <property type="entry name" value="Kunitz_BPTI_sf"/>
</dbReference>
<dbReference type="Proteomes" id="UP000515163">
    <property type="component" value="Unplaced"/>
</dbReference>
<dbReference type="PANTHER" id="PTHR10680">
    <property type="entry name" value="PEPTIDYL-GLYCINE ALPHA-AMIDATING MONOOXYGENASE"/>
    <property type="match status" value="1"/>
</dbReference>
<keyword evidence="17" id="KW-0503">Monooxygenase</keyword>
<evidence type="ECO:0000313" key="32">
    <source>
        <dbReference type="RefSeq" id="XP_031572438.1"/>
    </source>
</evidence>
<feature type="binding site" evidence="25">
    <location>
        <position position="150"/>
    </location>
    <ligand>
        <name>Cu(2+)</name>
        <dbReference type="ChEBI" id="CHEBI:29036"/>
        <label>1</label>
        <note>catalytic</note>
    </ligand>
</feature>
<dbReference type="PROSITE" id="PS51125">
    <property type="entry name" value="NHL"/>
    <property type="match status" value="1"/>
</dbReference>
<proteinExistence type="inferred from homology"/>
<dbReference type="SUPFAM" id="SSF101898">
    <property type="entry name" value="NHL repeat"/>
    <property type="match status" value="1"/>
</dbReference>
<protein>
    <submittedName>
        <fullName evidence="32">Peptidyl-glycine alpha-amidating monooxygenase-like</fullName>
    </submittedName>
</protein>
<dbReference type="PROSITE" id="PS50279">
    <property type="entry name" value="BPTI_KUNITZ_2"/>
    <property type="match status" value="1"/>
</dbReference>
<evidence type="ECO:0000256" key="18">
    <source>
        <dbReference type="ARBA" id="ARBA00023157"/>
    </source>
</evidence>
<dbReference type="InterPro" id="IPR011042">
    <property type="entry name" value="6-blade_b-propeller_TolB-like"/>
</dbReference>
<dbReference type="GO" id="GO:0004598">
    <property type="term" value="F:peptidylamidoglycolate lyase activity"/>
    <property type="evidence" value="ECO:0007669"/>
    <property type="project" value="UniProtKB-EC"/>
</dbReference>
<keyword evidence="13 25" id="KW-0862">Zinc</keyword>
<feature type="region of interest" description="Disordered" evidence="28">
    <location>
        <begin position="764"/>
        <end position="788"/>
    </location>
</feature>
<evidence type="ECO:0000256" key="12">
    <source>
        <dbReference type="ARBA" id="ARBA00022737"/>
    </source>
</evidence>
<feature type="binding site" evidence="25">
    <location>
        <position position="555"/>
    </location>
    <ligand>
        <name>Zn(2+)</name>
        <dbReference type="ChEBI" id="CHEBI:29105"/>
        <note>catalytic</note>
    </ligand>
</feature>
<feature type="binding site" evidence="24">
    <location>
        <position position="525"/>
    </location>
    <ligand>
        <name>a protein</name>
        <dbReference type="ChEBI" id="CHEBI:16541"/>
    </ligand>
    <ligandPart>
        <name>C-terminal Xaa-(2S)-2-hydroxyglycine residue</name>
        <dbReference type="ChEBI" id="CHEBI:142768"/>
    </ligandPart>
</feature>
<dbReference type="OrthoDB" id="10018185at2759"/>
<feature type="binding site" evidence="24">
    <location>
        <position position="571"/>
    </location>
    <ligand>
        <name>a protein</name>
        <dbReference type="ChEBI" id="CHEBI:16541"/>
    </ligand>
    <ligandPart>
        <name>C-terminal Xaa-(2S)-2-hydroxyglycine residue</name>
        <dbReference type="ChEBI" id="CHEBI:142768"/>
    </ligandPart>
</feature>
<comment type="subcellular location">
    <subcellularLocation>
        <location evidence="2">Nematocyst</location>
    </subcellularLocation>
    <subcellularLocation>
        <location evidence="3">Secreted</location>
    </subcellularLocation>
</comment>
<comment type="similarity">
    <text evidence="6">In the N-terminal section; belongs to the copper type II ascorbate-dependent monooxygenase family.</text>
</comment>
<feature type="binding site" evidence="25">
    <location>
        <position position="82"/>
    </location>
    <ligand>
        <name>Cu(2+)</name>
        <dbReference type="ChEBI" id="CHEBI:29036"/>
        <label>1</label>
        <note>catalytic</note>
    </ligand>
</feature>
<evidence type="ECO:0000256" key="15">
    <source>
        <dbReference type="ARBA" id="ARBA00023002"/>
    </source>
</evidence>
<keyword evidence="16 25" id="KW-0186">Copper</keyword>
<evidence type="ECO:0000256" key="11">
    <source>
        <dbReference type="ARBA" id="ARBA00022729"/>
    </source>
</evidence>
<dbReference type="PANTHER" id="PTHR10680:SF14">
    <property type="entry name" value="PEPTIDYL-GLYCINE ALPHA-AMIDATING MONOOXYGENASE"/>
    <property type="match status" value="1"/>
</dbReference>
<feature type="binding site" evidence="25">
    <location>
        <position position="650"/>
    </location>
    <ligand>
        <name>Ca(2+)</name>
        <dbReference type="ChEBI" id="CHEBI:29108"/>
        <note>structural</note>
    </ligand>
</feature>
<name>A0A6P8J304_ACTTE</name>
<keyword evidence="20" id="KW-0456">Lyase</keyword>
<keyword evidence="15" id="KW-0560">Oxidoreductase</keyword>
<evidence type="ECO:0000256" key="23">
    <source>
        <dbReference type="ARBA" id="ARBA00048431"/>
    </source>
</evidence>
<keyword evidence="19" id="KW-0325">Glycoprotein</keyword>
<dbReference type="PRINTS" id="PR00790">
    <property type="entry name" value="PAMONOXGNASE"/>
</dbReference>
<dbReference type="Gene3D" id="2.60.120.230">
    <property type="match status" value="1"/>
</dbReference>
<evidence type="ECO:0000256" key="29">
    <source>
        <dbReference type="SAM" id="Phobius"/>
    </source>
</evidence>
<dbReference type="GO" id="GO:0005576">
    <property type="term" value="C:extracellular region"/>
    <property type="evidence" value="ECO:0007669"/>
    <property type="project" value="UniProtKB-SubCell"/>
</dbReference>
<dbReference type="FunFam" id="2.60.120.310:FF:000005">
    <property type="entry name" value="Peptidylglycine alpha-hydroxylating monooxygenase"/>
    <property type="match status" value="1"/>
</dbReference>
<dbReference type="InterPro" id="IPR002223">
    <property type="entry name" value="Kunitz_BPTI"/>
</dbReference>
<dbReference type="AlphaFoldDB" id="A0A6P8J304"/>
<evidence type="ECO:0000256" key="19">
    <source>
        <dbReference type="ARBA" id="ARBA00023180"/>
    </source>
</evidence>
<evidence type="ECO:0000256" key="13">
    <source>
        <dbReference type="ARBA" id="ARBA00022833"/>
    </source>
</evidence>
<feature type="disulfide bond" evidence="26">
    <location>
        <begin position="506"/>
        <end position="526"/>
    </location>
</feature>
<evidence type="ECO:0000256" key="27">
    <source>
        <dbReference type="PROSITE-ProRule" id="PRU00504"/>
    </source>
</evidence>
<comment type="cofactor">
    <cofactor evidence="25">
        <name>Cu(2+)</name>
        <dbReference type="ChEBI" id="CHEBI:29036"/>
    </cofactor>
    <text evidence="25">Binds 2 Cu(2+) ions per subunit.</text>
</comment>
<evidence type="ECO:0000259" key="30">
    <source>
        <dbReference type="PROSITE" id="PS50279"/>
    </source>
</evidence>
<feature type="disulfide bond" evidence="26">
    <location>
        <begin position="57"/>
        <end position="101"/>
    </location>
</feature>
<dbReference type="FunFam" id="4.10.410.10:FF:000004">
    <property type="entry name" value="Tissue factor pathway inhibitor"/>
    <property type="match status" value="1"/>
</dbReference>
<evidence type="ECO:0000256" key="16">
    <source>
        <dbReference type="ARBA" id="ARBA00023008"/>
    </source>
</evidence>
<evidence type="ECO:0000256" key="20">
    <source>
        <dbReference type="ARBA" id="ARBA00023239"/>
    </source>
</evidence>
<dbReference type="GO" id="GO:0004504">
    <property type="term" value="F:peptidylglycine monooxygenase activity"/>
    <property type="evidence" value="ECO:0007669"/>
    <property type="project" value="UniProtKB-EC"/>
</dbReference>
<feature type="transmembrane region" description="Helical" evidence="29">
    <location>
        <begin position="12"/>
        <end position="30"/>
    </location>
</feature>
<dbReference type="InterPro" id="IPR014784">
    <property type="entry name" value="Cu2_ascorb_mOase-like_C"/>
</dbReference>
<evidence type="ECO:0000256" key="25">
    <source>
        <dbReference type="PIRSR" id="PIRSR600720-2"/>
    </source>
</evidence>
<evidence type="ECO:0000313" key="31">
    <source>
        <dbReference type="Proteomes" id="UP000515163"/>
    </source>
</evidence>
<accession>A0A6P8J304</accession>
<dbReference type="PRINTS" id="PR00759">
    <property type="entry name" value="BASICPTASE"/>
</dbReference>
<feature type="binding site" evidence="25">
    <location>
        <position position="221"/>
    </location>
    <ligand>
        <name>Cu(2+)</name>
        <dbReference type="ChEBI" id="CHEBI:29036"/>
        <label>1</label>
        <note>catalytic</note>
    </ligand>
</feature>
<dbReference type="CDD" id="cd14958">
    <property type="entry name" value="NHL_PAL_like"/>
    <property type="match status" value="1"/>
</dbReference>
<dbReference type="KEGG" id="aten:116306504"/>
<evidence type="ECO:0000256" key="24">
    <source>
        <dbReference type="PIRSR" id="PIRSR600720-1"/>
    </source>
</evidence>
<feature type="repeat" description="NHL" evidence="27">
    <location>
        <begin position="497"/>
        <end position="536"/>
    </location>
</feature>
<dbReference type="InterPro" id="IPR001258">
    <property type="entry name" value="NHL_repeat"/>
</dbReference>
<keyword evidence="29" id="KW-0472">Membrane</keyword>
<keyword evidence="9" id="KW-0646">Protease inhibitor</keyword>
<dbReference type="Gene3D" id="4.10.410.10">
    <property type="entry name" value="Pancreatic trypsin inhibitor Kunitz domain"/>
    <property type="match status" value="1"/>
</dbReference>
<evidence type="ECO:0000256" key="22">
    <source>
        <dbReference type="ARBA" id="ARBA00023331"/>
    </source>
</evidence>
<dbReference type="Pfam" id="PF00014">
    <property type="entry name" value="Kunitz_BPTI"/>
    <property type="match status" value="1"/>
</dbReference>
<evidence type="ECO:0000256" key="5">
    <source>
        <dbReference type="ARBA" id="ARBA00007226"/>
    </source>
</evidence>
<dbReference type="SMART" id="SM00131">
    <property type="entry name" value="KU"/>
    <property type="match status" value="1"/>
</dbReference>
<comment type="similarity">
    <text evidence="5">Belongs to the venom Kunitz-type family. Sea anemone type 2 potassium channel toxin subfamily.</text>
</comment>
<feature type="disulfide bond" evidence="26">
    <location>
        <begin position="89"/>
        <end position="109"/>
    </location>
</feature>
<keyword evidence="21" id="KW-0511">Multifunctional enzyme</keyword>
<keyword evidence="31" id="KW-1185">Reference proteome</keyword>
<dbReference type="InterPro" id="IPR036939">
    <property type="entry name" value="Cu2_ascorb_mOase_N_sf"/>
</dbReference>
<evidence type="ECO:0000256" key="9">
    <source>
        <dbReference type="ARBA" id="ARBA00022690"/>
    </source>
</evidence>
<dbReference type="FunCoup" id="A0A6P8J304">
    <property type="interactions" value="319"/>
</dbReference>
<dbReference type="GO" id="GO:0042151">
    <property type="term" value="C:nematocyst"/>
    <property type="evidence" value="ECO:0007669"/>
    <property type="project" value="UniProtKB-SubCell"/>
</dbReference>
<feature type="binding site" evidence="25">
    <location>
        <position position="83"/>
    </location>
    <ligand>
        <name>Cu(2+)</name>
        <dbReference type="ChEBI" id="CHEBI:29036"/>
        <label>1</label>
        <note>catalytic</note>
    </ligand>
</feature>
<feature type="binding site" evidence="25">
    <location>
        <position position="219"/>
    </location>
    <ligand>
        <name>Cu(2+)</name>
        <dbReference type="ChEBI" id="CHEBI:29036"/>
        <label>1</label>
        <note>catalytic</note>
    </ligand>
</feature>
<keyword evidence="12" id="KW-0677">Repeat</keyword>
<keyword evidence="29" id="KW-0812">Transmembrane</keyword>
<dbReference type="PROSITE" id="PS00084">
    <property type="entry name" value="CU2_MONOOXYGENASE_1"/>
    <property type="match status" value="1"/>
</dbReference>
<feature type="domain" description="BPTI/Kunitz inhibitor" evidence="30">
    <location>
        <begin position="716"/>
        <end position="766"/>
    </location>
</feature>
<feature type="binding site" evidence="25">
    <location>
        <position position="293"/>
    </location>
    <ligand>
        <name>Cu(2+)</name>
        <dbReference type="ChEBI" id="CHEBI:29036"/>
        <label>1</label>
        <note>catalytic</note>
    </ligand>
</feature>
<keyword evidence="22" id="KW-0166">Nematocyst</keyword>
<keyword evidence="10 25" id="KW-0479">Metal-binding</keyword>
<keyword evidence="11" id="KW-0732">Signal</keyword>
<sequence>MMNSKGECCRRYVRSTVAIMVAVLVIVVQGRESSSIITTLPVRMPGTMASTDNAYLCTSVKLHEREEYVVRFEPKASQDVAHHMLLFGCSHPGSNGKIWDCSEMKGMECSGKEKILFAWAKDAPAKDLPKGVAFKVGKSSGINYLVLQVHYKHKAKAGVKDHSGFILHTTLQRQPFIAGIFLLWSANTDIAPEANGVHSDIGCIFDDETPIYAFAYRTHAHALGSLISGYKVHRQNWTLLGKKSPQEPQAFYPMNKVVKITKGDKLAARCTYDAKGHHLTKHVNIGSSGKDEMCNFYIMYYQDASLHDIDNDVCSDMDLKGLTLNFPKDSKSTSSKPQTPISKSRPSSEAVVNNNHDNDSNDSFSHSKTLKEEYDLVKDWPKLGKETLGQVSGVALDSIGNVILFHRGKRTWDVNSFDDQHNFNGQNPIREHTVLTLNPISGRVISRWGNNMFYLPHGITVDHSDNIWLTDIAMHQVLKYPPKGDDMPLLSVGEMFVPGSDDNHFCQPTDVAVENSGVFYVADGYCNSRIMKFSSKGKMLAKWSEKGYLSLNIPHSLALDEINQRLYIADRENGRIQHVDTITGQFGQPITKQPFGLIYAVNFNNHNGLLYAVNGNSVESNLPVKGFTLKNGLILNSWPSDRQHFRHPHDVVCSSDGNFIFVVETEPNKVWKLSRRGQSRLNKESTLDGEIRGDKPKEDIETKTWTSTKETLPERCTYSSETGPCRAAIQRWYYDINKRRCMHFIYGGCQGNENNFKSVKDCQDTCASKGHSNQSKHFSRPKPGEQNQKTVLKELSSNDDKLFKENMTMAKSKGRPQQKPEIHDDWENAAGEDEGEESNLHVWKSHSNTSNTTISTPYHIQDNQSTSTDDIQAGMMPALIILSVLAVPIIFLLLISIVLRIRAYRRERRYNLNRLLNKDGLPVDRTVGWWSYLNCCSKRKYGFDKVNLAEFYSDSESDGV</sequence>
<dbReference type="SUPFAM" id="SSF49742">
    <property type="entry name" value="PHM/PNGase F"/>
    <property type="match status" value="2"/>
</dbReference>
<evidence type="ECO:0000256" key="21">
    <source>
        <dbReference type="ARBA" id="ARBA00023268"/>
    </source>
</evidence>
<organism evidence="31 32">
    <name type="scientific">Actinia tenebrosa</name>
    <name type="common">Australian red waratah sea anemone</name>
    <dbReference type="NCBI Taxonomy" id="6105"/>
    <lineage>
        <taxon>Eukaryota</taxon>
        <taxon>Metazoa</taxon>
        <taxon>Cnidaria</taxon>
        <taxon>Anthozoa</taxon>
        <taxon>Hexacorallia</taxon>
        <taxon>Actiniaria</taxon>
        <taxon>Actiniidae</taxon>
        <taxon>Actinia</taxon>
    </lineage>
</organism>
<dbReference type="GO" id="GO:0006518">
    <property type="term" value="P:peptide metabolic process"/>
    <property type="evidence" value="ECO:0007669"/>
    <property type="project" value="InterPro"/>
</dbReference>
<dbReference type="GeneID" id="116306504"/>
<gene>
    <name evidence="32" type="primary">LOC116306504</name>
</gene>
<evidence type="ECO:0000256" key="14">
    <source>
        <dbReference type="ARBA" id="ARBA00022900"/>
    </source>
</evidence>
<dbReference type="InterPro" id="IPR020611">
    <property type="entry name" value="Cu2_ascorb_mOase_CS-1"/>
</dbReference>
<feature type="disulfide bond" evidence="26">
    <location>
        <begin position="270"/>
        <end position="294"/>
    </location>
</feature>
<evidence type="ECO:0000256" key="3">
    <source>
        <dbReference type="ARBA" id="ARBA00004613"/>
    </source>
</evidence>
<dbReference type="SUPFAM" id="SSF57362">
    <property type="entry name" value="BPTI-like"/>
    <property type="match status" value="1"/>
</dbReference>
<evidence type="ECO:0000256" key="6">
    <source>
        <dbReference type="ARBA" id="ARBA00010263"/>
    </source>
</evidence>
<dbReference type="InterPro" id="IPR008977">
    <property type="entry name" value="PHM/PNGase_F_dom_sf"/>
</dbReference>
<dbReference type="GO" id="GO:0005507">
    <property type="term" value="F:copper ion binding"/>
    <property type="evidence" value="ECO:0007669"/>
    <property type="project" value="InterPro"/>
</dbReference>
<feature type="region of interest" description="Disordered" evidence="28">
    <location>
        <begin position="326"/>
        <end position="366"/>
    </location>
</feature>
<dbReference type="GO" id="GO:0016020">
    <property type="term" value="C:membrane"/>
    <property type="evidence" value="ECO:0007669"/>
    <property type="project" value="InterPro"/>
</dbReference>
<dbReference type="Pfam" id="PF01436">
    <property type="entry name" value="NHL"/>
    <property type="match status" value="1"/>
</dbReference>
<reference evidence="32" key="1">
    <citation type="submission" date="2025-08" db="UniProtKB">
        <authorList>
            <consortium name="RefSeq"/>
        </authorList>
    </citation>
    <scope>IDENTIFICATION</scope>
    <source>
        <tissue evidence="32">Tentacle</tissue>
    </source>
</reference>
<feature type="binding site" evidence="25">
    <location>
        <position position="457"/>
    </location>
    <ligand>
        <name>Zn(2+)</name>
        <dbReference type="ChEBI" id="CHEBI:29105"/>
        <note>catalytic</note>
    </ligand>
</feature>
<dbReference type="InterPro" id="IPR000720">
    <property type="entry name" value="PHM/PAL"/>
</dbReference>
<dbReference type="Gene3D" id="2.120.10.30">
    <property type="entry name" value="TolB, C-terminal domain"/>
    <property type="match status" value="1"/>
</dbReference>
<dbReference type="InterPro" id="IPR024548">
    <property type="entry name" value="Cu2_monoox_C"/>
</dbReference>
<dbReference type="Pfam" id="PF01082">
    <property type="entry name" value="Cu2_monooxygen"/>
    <property type="match status" value="1"/>
</dbReference>
<evidence type="ECO:0000256" key="4">
    <source>
        <dbReference type="ARBA" id="ARBA00006026"/>
    </source>
</evidence>
<comment type="similarity">
    <text evidence="4">In the C-terminal section; belongs to the peptidyl-alpha-hydroxyglycine alpha-amidating lyase family.</text>
</comment>
<keyword evidence="29" id="KW-1133">Transmembrane helix</keyword>
<dbReference type="PROSITE" id="PS00280">
    <property type="entry name" value="BPTI_KUNITZ_1"/>
    <property type="match status" value="1"/>
</dbReference>
<dbReference type="InterPro" id="IPR000323">
    <property type="entry name" value="Cu2_ascorb_mOase_N"/>
</dbReference>
<feature type="transmembrane region" description="Helical" evidence="29">
    <location>
        <begin position="875"/>
        <end position="899"/>
    </location>
</feature>
<keyword evidence="8" id="KW-0964">Secreted</keyword>
<feature type="binding site" evidence="24">
    <location>
        <position position="407"/>
    </location>
    <ligand>
        <name>a protein</name>
        <dbReference type="ChEBI" id="CHEBI:16541"/>
    </ligand>
    <ligandPart>
        <name>C-terminal Xaa-(2S)-2-hydroxyglycine residue</name>
        <dbReference type="ChEBI" id="CHEBI:142768"/>
    </ligandPart>
</feature>
<evidence type="ECO:0000256" key="10">
    <source>
        <dbReference type="ARBA" id="ARBA00022723"/>
    </source>
</evidence>
<feature type="binding site" evidence="25">
    <location>
        <position position="394"/>
    </location>
    <ligand>
        <name>Ca(2+)</name>
        <dbReference type="ChEBI" id="CHEBI:29108"/>
        <note>structural</note>
    </ligand>
</feature>
<feature type="binding site" evidence="25">
    <location>
        <position position="649"/>
    </location>
    <ligand>
        <name>Zn(2+)</name>
        <dbReference type="ChEBI" id="CHEBI:29105"/>
        <note>catalytic</note>
    </ligand>
</feature>
<evidence type="ECO:0000256" key="7">
    <source>
        <dbReference type="ARBA" id="ARBA00010676"/>
    </source>
</evidence>
<evidence type="ECO:0000256" key="17">
    <source>
        <dbReference type="ARBA" id="ARBA00023033"/>
    </source>
</evidence>
<evidence type="ECO:0000256" key="8">
    <source>
        <dbReference type="ARBA" id="ARBA00022525"/>
    </source>
</evidence>
<keyword evidence="25" id="KW-0106">Calcium</keyword>